<proteinExistence type="predicted"/>
<keyword evidence="3" id="KW-0378">Hydrolase</keyword>
<dbReference type="AlphaFoldDB" id="A0A1Y1WYA0"/>
<dbReference type="EMBL" id="MCFG01000211">
    <property type="protein sequence ID" value="ORX78422.1"/>
    <property type="molecule type" value="Genomic_DNA"/>
</dbReference>
<feature type="signal peptide" evidence="4">
    <location>
        <begin position="1"/>
        <end position="18"/>
    </location>
</feature>
<dbReference type="Proteomes" id="UP000193944">
    <property type="component" value="Unassembled WGS sequence"/>
</dbReference>
<dbReference type="SUPFAM" id="SSF64571">
    <property type="entry name" value="Cellulose docking domain, dockering"/>
    <property type="match status" value="1"/>
</dbReference>
<evidence type="ECO:0000259" key="5">
    <source>
        <dbReference type="PROSITE" id="PS51763"/>
    </source>
</evidence>
<sequence length="694" mass="80405">MLPKLIVVLISLIYCINAISTFVDKGNRPEFFELTDSVVATFRITMPSEQFNDMKKSLNIGSTPLIDSFNERIQMANFFVSNFIDGLTRMNYTLLSPEYPLKDLFPQLKIGDDGMSQINKEEIISGMHFEPEYYINIKDKNGILMQAITSNPNFDIYNLVIAITSLNLLNNPYIDPIIKELLSYYISSEELFEFKTKNSTLEVEINSVKKSFNKVTFSVGGQSSRYLNKPGYNIKIRGNKDLYGRTQFKLRSDVVEPTYLRSKLASDIHKSLGLKGISSNYVTLYINDEYFGLFIISDAYKLSWIEYEYCEKDTTSLYKCQGNLESSYPYNSFINQNDNVTDLTEIMELLKIFDKAQSASDIKDIFDVNNFLTEISIEYLLGSWDNFNNMNNFFLYKQPTGKWIYLTNDYDNSFGANMEIVFCGYVYVDFPERMAQCLKDYTSYNLEEYYKPLYRVNNFHMIDILILKDPSHFEKIISNIVKKEKIRNENGIYPGGYNLNADTINSYDEWDANSKFTAVKSMCGLNVYGIKYWILAKYRNVCKTYKMECDPIYMDENYQYSVNKEVEFKGYNISDVLLLSNDTNTTIETPITNITTTTTDITTPIPTITNSFKCWAELIVYAQDEYGDWGYDFTKQEWCGLTLIVDTDNSNDECWSESFGYPCCKKCKVIEIDDDGNWGFEYNQWCGIPTSCNL</sequence>
<dbReference type="Pfam" id="PF08757">
    <property type="entry name" value="CotH"/>
    <property type="match status" value="1"/>
</dbReference>
<feature type="chain" id="PRO_5012643703" description="CBM10 domain-containing protein" evidence="4">
    <location>
        <begin position="19"/>
        <end position="694"/>
    </location>
</feature>
<keyword evidence="2" id="KW-0677">Repeat</keyword>
<evidence type="ECO:0000256" key="2">
    <source>
        <dbReference type="ARBA" id="ARBA00022737"/>
    </source>
</evidence>
<evidence type="ECO:0000256" key="1">
    <source>
        <dbReference type="ARBA" id="ARBA00022729"/>
    </source>
</evidence>
<dbReference type="InterPro" id="IPR014867">
    <property type="entry name" value="Spore_coat_CotH_CotH2/3/7"/>
</dbReference>
<evidence type="ECO:0000313" key="7">
    <source>
        <dbReference type="Proteomes" id="UP000193944"/>
    </source>
</evidence>
<dbReference type="InterPro" id="IPR002883">
    <property type="entry name" value="CBM10/Dockerin_dom"/>
</dbReference>
<evidence type="ECO:0000256" key="3">
    <source>
        <dbReference type="ARBA" id="ARBA00022801"/>
    </source>
</evidence>
<protein>
    <recommendedName>
        <fullName evidence="5">CBM10 domain-containing protein</fullName>
    </recommendedName>
</protein>
<evidence type="ECO:0000256" key="4">
    <source>
        <dbReference type="SAM" id="SignalP"/>
    </source>
</evidence>
<gene>
    <name evidence="6" type="ORF">BCR32DRAFT_282304</name>
</gene>
<dbReference type="InterPro" id="IPR009034">
    <property type="entry name" value="Dockerin_dom_fun_sf"/>
</dbReference>
<keyword evidence="7" id="KW-1185">Reference proteome</keyword>
<comment type="caution">
    <text evidence="6">The sequence shown here is derived from an EMBL/GenBank/DDBJ whole genome shotgun (WGS) entry which is preliminary data.</text>
</comment>
<dbReference type="OrthoDB" id="10267127at2759"/>
<keyword evidence="1 4" id="KW-0732">Signal</keyword>
<dbReference type="PANTHER" id="PTHR40050:SF1">
    <property type="entry name" value="INNER SPORE COAT PROTEIN H"/>
    <property type="match status" value="1"/>
</dbReference>
<dbReference type="PROSITE" id="PS51763">
    <property type="entry name" value="CBM10"/>
    <property type="match status" value="1"/>
</dbReference>
<reference evidence="6 7" key="2">
    <citation type="submission" date="2016-08" db="EMBL/GenBank/DDBJ databases">
        <title>Pervasive Adenine N6-methylation of Active Genes in Fungi.</title>
        <authorList>
            <consortium name="DOE Joint Genome Institute"/>
            <person name="Mondo S.J."/>
            <person name="Dannebaum R.O."/>
            <person name="Kuo R.C."/>
            <person name="Labutti K."/>
            <person name="Haridas S."/>
            <person name="Kuo A."/>
            <person name="Salamov A."/>
            <person name="Ahrendt S.R."/>
            <person name="Lipzen A."/>
            <person name="Sullivan W."/>
            <person name="Andreopoulos W.B."/>
            <person name="Clum A."/>
            <person name="Lindquist E."/>
            <person name="Daum C."/>
            <person name="Ramamoorthy G.K."/>
            <person name="Gryganskyi A."/>
            <person name="Culley D."/>
            <person name="Magnuson J.K."/>
            <person name="James T.Y."/>
            <person name="O'Malley M.A."/>
            <person name="Stajich J.E."/>
            <person name="Spatafora J.W."/>
            <person name="Visel A."/>
            <person name="Grigoriev I.V."/>
        </authorList>
    </citation>
    <scope>NUCLEOTIDE SEQUENCE [LARGE SCALE GENOMIC DNA]</scope>
    <source>
        <strain evidence="6 7">S4</strain>
    </source>
</reference>
<accession>A0A1Y1WYA0</accession>
<dbReference type="Gene3D" id="3.90.1220.10">
    <property type="entry name" value="Cellulose docking domain, dockering"/>
    <property type="match status" value="1"/>
</dbReference>
<dbReference type="STRING" id="1754192.A0A1Y1WYA0"/>
<dbReference type="GO" id="GO:0016787">
    <property type="term" value="F:hydrolase activity"/>
    <property type="evidence" value="ECO:0007669"/>
    <property type="project" value="UniProtKB-KW"/>
</dbReference>
<feature type="domain" description="CBM10" evidence="5">
    <location>
        <begin position="653"/>
        <end position="689"/>
    </location>
</feature>
<reference evidence="6 7" key="1">
    <citation type="submission" date="2016-08" db="EMBL/GenBank/DDBJ databases">
        <title>A Parts List for Fungal Cellulosomes Revealed by Comparative Genomics.</title>
        <authorList>
            <consortium name="DOE Joint Genome Institute"/>
            <person name="Haitjema C.H."/>
            <person name="Gilmore S.P."/>
            <person name="Henske J.K."/>
            <person name="Solomon K.V."/>
            <person name="De Groot R."/>
            <person name="Kuo A."/>
            <person name="Mondo S.J."/>
            <person name="Salamov A.A."/>
            <person name="Labutti K."/>
            <person name="Zhao Z."/>
            <person name="Chiniquy J."/>
            <person name="Barry K."/>
            <person name="Brewer H.M."/>
            <person name="Purvine S.O."/>
            <person name="Wright A.T."/>
            <person name="Boxma B."/>
            <person name="Van Alen T."/>
            <person name="Hackstein J.H."/>
            <person name="Baker S.E."/>
            <person name="Grigoriev I.V."/>
            <person name="O'Malley M.A."/>
        </authorList>
    </citation>
    <scope>NUCLEOTIDE SEQUENCE [LARGE SCALE GENOMIC DNA]</scope>
    <source>
        <strain evidence="6 7">S4</strain>
    </source>
</reference>
<dbReference type="Pfam" id="PF02013">
    <property type="entry name" value="CBM_10"/>
    <property type="match status" value="1"/>
</dbReference>
<name>A0A1Y1WYA0_9FUNG</name>
<organism evidence="6 7">
    <name type="scientific">Anaeromyces robustus</name>
    <dbReference type="NCBI Taxonomy" id="1754192"/>
    <lineage>
        <taxon>Eukaryota</taxon>
        <taxon>Fungi</taxon>
        <taxon>Fungi incertae sedis</taxon>
        <taxon>Chytridiomycota</taxon>
        <taxon>Chytridiomycota incertae sedis</taxon>
        <taxon>Neocallimastigomycetes</taxon>
        <taxon>Neocallimastigales</taxon>
        <taxon>Neocallimastigaceae</taxon>
        <taxon>Anaeromyces</taxon>
    </lineage>
</organism>
<dbReference type="PANTHER" id="PTHR40050">
    <property type="entry name" value="INNER SPORE COAT PROTEIN H"/>
    <property type="match status" value="1"/>
</dbReference>
<evidence type="ECO:0000313" key="6">
    <source>
        <dbReference type="EMBL" id="ORX78422.1"/>
    </source>
</evidence>